<name>A0A7S0EJ89_9CRYP</name>
<dbReference type="AlphaFoldDB" id="A0A7S0EJ89"/>
<feature type="transmembrane region" description="Helical" evidence="1">
    <location>
        <begin position="579"/>
        <end position="601"/>
    </location>
</feature>
<evidence type="ECO:0000256" key="1">
    <source>
        <dbReference type="SAM" id="Phobius"/>
    </source>
</evidence>
<protein>
    <submittedName>
        <fullName evidence="2">Uncharacterized protein</fullName>
    </submittedName>
</protein>
<dbReference type="EMBL" id="HBEO01017515">
    <property type="protein sequence ID" value="CAD8486739.1"/>
    <property type="molecule type" value="Transcribed_RNA"/>
</dbReference>
<organism evidence="2">
    <name type="scientific">Hanusia phi</name>
    <dbReference type="NCBI Taxonomy" id="3032"/>
    <lineage>
        <taxon>Eukaryota</taxon>
        <taxon>Cryptophyceae</taxon>
        <taxon>Pyrenomonadales</taxon>
        <taxon>Geminigeraceae</taxon>
        <taxon>Hanusia</taxon>
    </lineage>
</organism>
<reference evidence="2" key="1">
    <citation type="submission" date="2021-01" db="EMBL/GenBank/DDBJ databases">
        <authorList>
            <person name="Corre E."/>
            <person name="Pelletier E."/>
            <person name="Niang G."/>
            <person name="Scheremetjew M."/>
            <person name="Finn R."/>
            <person name="Kale V."/>
            <person name="Holt S."/>
            <person name="Cochrane G."/>
            <person name="Meng A."/>
            <person name="Brown T."/>
            <person name="Cohen L."/>
        </authorList>
    </citation>
    <scope>NUCLEOTIDE SEQUENCE</scope>
    <source>
        <strain evidence="2">CCMP325</strain>
    </source>
</reference>
<proteinExistence type="predicted"/>
<feature type="transmembrane region" description="Helical" evidence="1">
    <location>
        <begin position="418"/>
        <end position="436"/>
    </location>
</feature>
<feature type="transmembrane region" description="Helical" evidence="1">
    <location>
        <begin position="492"/>
        <end position="514"/>
    </location>
</feature>
<feature type="transmembrane region" description="Helical" evidence="1">
    <location>
        <begin position="457"/>
        <end position="480"/>
    </location>
</feature>
<accession>A0A7S0EJ89</accession>
<keyword evidence="1" id="KW-0812">Transmembrane</keyword>
<feature type="transmembrane region" description="Helical" evidence="1">
    <location>
        <begin position="552"/>
        <end position="572"/>
    </location>
</feature>
<sequence>MKIDFQDRGLSFDHVNSNDTHMFVYRLHPDNGDSSTGHAEQKLLSDHLHQALHKILSSETQSFHKIYPGRAYLDIDCVPCLAAQETRASRARYLWNCSVFVPVITWGQEHSVLEELAGLDEEHDRESDFLVHALAAIFLLNKDAGRLKAVLPILRDESGGRTSLSSVWGRLSTKASARSCERASTLLEEGGVRRANGAILEYLRGVSVREAVAMLLPADRRAELGLAEETGRAKRSKGVHGMYVTSDGDVERSAREAGELIAGCLVRVVKEHIERKLWEFSNHNPRGIEVLQVLREGGMYEEFYEHFALGGIETLENMQSITSGGSTRIQSKSSLRLKFPDLVIVACDEIGGRHKLHKESSMRTLGKLVEEYRTDERFLPLNERLRIYRDTDVNGVLALRTTNSLETAMLKLPARSCVVFLIMVYLVFGITQLGQLKTDQLWLPERNSTTPVEPKTVRISTVAAPIISFCWSFLFLSGVVTGLVSTPLRAKWLLLATGYLVTAANVFCMVSDIVQCSTEGTGIGSGCNSNLYTAAALLLAFIMYLAHNVPHYFWTAAFFMQGAFCLLLIFALKTMIERFVSLFLTVGCWAVGLAIVVQYRLAYRRTFRELKAAMQGFDETWSKVVEEKSLVVEEISRQVRPIAQELEDVIRDDTRTWSRYLQVSLGLRGRRYSRRNGKIRQVSRDFEQLFLQAQEVSAHFQLWVSSWNQVGRVEHGNVKSCGRAMQKTVRSYNRDPSCLTDLVRCTIVVQSMDEVLAWVTSLCDQSVVGFEVNAWEGPGSSRVSSEDIEAGGDGLREDIYMSITSIKNRYDPAYNASISGGYRDLCVCVEVGWTLDEMSQSCSFVPVKEWGQTAGLRKHICEIQVVPE</sequence>
<keyword evidence="1" id="KW-0472">Membrane</keyword>
<feature type="transmembrane region" description="Helical" evidence="1">
    <location>
        <begin position="526"/>
        <end position="546"/>
    </location>
</feature>
<evidence type="ECO:0000313" key="2">
    <source>
        <dbReference type="EMBL" id="CAD8486739.1"/>
    </source>
</evidence>
<keyword evidence="1" id="KW-1133">Transmembrane helix</keyword>
<gene>
    <name evidence="2" type="ORF">HPHI1048_LOCUS11898</name>
</gene>